<gene>
    <name evidence="2" type="ORF">E4U42_002559</name>
</gene>
<protein>
    <submittedName>
        <fullName evidence="2">Uncharacterized protein</fullName>
    </submittedName>
</protein>
<reference evidence="2" key="1">
    <citation type="journal article" date="2020" name="bioRxiv">
        <title>Whole genome comparisons of ergot fungi reveals the divergence and evolution of species within the genus Claviceps are the result of varying mechanisms driving genome evolution and host range expansion.</title>
        <authorList>
            <person name="Wyka S.A."/>
            <person name="Mondo S.J."/>
            <person name="Liu M."/>
            <person name="Dettman J."/>
            <person name="Nalam V."/>
            <person name="Broders K.D."/>
        </authorList>
    </citation>
    <scope>NUCLEOTIDE SEQUENCE</scope>
    <source>
        <strain evidence="2">CCC 489</strain>
    </source>
</reference>
<evidence type="ECO:0000256" key="1">
    <source>
        <dbReference type="SAM" id="SignalP"/>
    </source>
</evidence>
<organism evidence="2 3">
    <name type="scientific">Claviceps africana</name>
    <dbReference type="NCBI Taxonomy" id="83212"/>
    <lineage>
        <taxon>Eukaryota</taxon>
        <taxon>Fungi</taxon>
        <taxon>Dikarya</taxon>
        <taxon>Ascomycota</taxon>
        <taxon>Pezizomycotina</taxon>
        <taxon>Sordariomycetes</taxon>
        <taxon>Hypocreomycetidae</taxon>
        <taxon>Hypocreales</taxon>
        <taxon>Clavicipitaceae</taxon>
        <taxon>Claviceps</taxon>
    </lineage>
</organism>
<proteinExistence type="predicted"/>
<accession>A0A8K0NJG8</accession>
<dbReference type="AlphaFoldDB" id="A0A8K0NJG8"/>
<dbReference type="EMBL" id="SRPY01000204">
    <property type="protein sequence ID" value="KAG5927148.1"/>
    <property type="molecule type" value="Genomic_DNA"/>
</dbReference>
<comment type="caution">
    <text evidence="2">The sequence shown here is derived from an EMBL/GenBank/DDBJ whole genome shotgun (WGS) entry which is preliminary data.</text>
</comment>
<keyword evidence="3" id="KW-1185">Reference proteome</keyword>
<feature type="chain" id="PRO_5035472954" evidence="1">
    <location>
        <begin position="22"/>
        <end position="123"/>
    </location>
</feature>
<dbReference type="Proteomes" id="UP000811619">
    <property type="component" value="Unassembled WGS sequence"/>
</dbReference>
<evidence type="ECO:0000313" key="3">
    <source>
        <dbReference type="Proteomes" id="UP000811619"/>
    </source>
</evidence>
<dbReference type="OrthoDB" id="4961326at2759"/>
<feature type="signal peptide" evidence="1">
    <location>
        <begin position="1"/>
        <end position="21"/>
    </location>
</feature>
<name>A0A8K0NJG8_9HYPO</name>
<evidence type="ECO:0000313" key="2">
    <source>
        <dbReference type="EMBL" id="KAG5927148.1"/>
    </source>
</evidence>
<sequence length="123" mass="13010">MQFSTSTVLAAIAIYAGQTLADCSLNPPPAPGKHITWVEVDDCKTAADKSQTCPSVGVSTSVTEDAFHITSGNTNILVDAYCGSPDNVANKAMTTFCLTNSNGDFTFDCDTASINLIVYKEFD</sequence>
<keyword evidence="1" id="KW-0732">Signal</keyword>